<evidence type="ECO:0000259" key="1">
    <source>
        <dbReference type="PROSITE" id="PS50994"/>
    </source>
</evidence>
<name>A0A3S0VN23_9GAMM</name>
<dbReference type="NCBIfam" id="NF033516">
    <property type="entry name" value="transpos_IS3"/>
    <property type="match status" value="1"/>
</dbReference>
<dbReference type="GO" id="GO:0015074">
    <property type="term" value="P:DNA integration"/>
    <property type="evidence" value="ECO:0007669"/>
    <property type="project" value="InterPro"/>
</dbReference>
<gene>
    <name evidence="2" type="ORF">EKM59_06630</name>
</gene>
<dbReference type="EMBL" id="RZGR01000016">
    <property type="protein sequence ID" value="RUQ85430.1"/>
    <property type="molecule type" value="Genomic_DNA"/>
</dbReference>
<proteinExistence type="predicted"/>
<keyword evidence="3" id="KW-1185">Reference proteome</keyword>
<dbReference type="GO" id="GO:0003676">
    <property type="term" value="F:nucleic acid binding"/>
    <property type="evidence" value="ECO:0007669"/>
    <property type="project" value="InterPro"/>
</dbReference>
<accession>A0A3S0VN23</accession>
<dbReference type="Pfam" id="PF13276">
    <property type="entry name" value="HTH_21"/>
    <property type="match status" value="1"/>
</dbReference>
<dbReference type="SUPFAM" id="SSF53098">
    <property type="entry name" value="Ribonuclease H-like"/>
    <property type="match status" value="1"/>
</dbReference>
<dbReference type="InterPro" id="IPR048020">
    <property type="entry name" value="Transpos_IS3"/>
</dbReference>
<comment type="caution">
    <text evidence="2">The sequence shown here is derived from an EMBL/GenBank/DDBJ whole genome shotgun (WGS) entry which is preliminary data.</text>
</comment>
<protein>
    <submittedName>
        <fullName evidence="2">IS3 family transposase</fullName>
    </submittedName>
</protein>
<dbReference type="RefSeq" id="WP_127111283.1">
    <property type="nucleotide sequence ID" value="NZ_RZGR01000016.1"/>
</dbReference>
<evidence type="ECO:0000313" key="2">
    <source>
        <dbReference type="EMBL" id="RUQ85430.1"/>
    </source>
</evidence>
<dbReference type="InterPro" id="IPR036397">
    <property type="entry name" value="RNaseH_sf"/>
</dbReference>
<dbReference type="PROSITE" id="PS50994">
    <property type="entry name" value="INTEGRASE"/>
    <property type="match status" value="1"/>
</dbReference>
<dbReference type="PANTHER" id="PTHR46889:SF4">
    <property type="entry name" value="TRANSPOSASE INSO FOR INSERTION SEQUENCE ELEMENT IS911B-RELATED"/>
    <property type="match status" value="1"/>
</dbReference>
<sequence length="297" mass="34311">MKKSCSVFRQGRPAKYALIKEQSAFHRVKKLCQVLSVSSSAYYVWLKGFLSPRHQEDKLLAQTLRNEFEKSRQTYGVPRLQQVLRQAGKYHGKARIKRLMQREGLKPKAARRFKVTTDSCHSKPVAENLLKRQFNPKAPNVAWASDITYIQTNEGWLYLATVIDLFNRKIVGWSMGRRLVTSLIQEALMMAIHRNKPPKGVVHHSDRGSQYCSNAYQLLLRKYGFICSMSGSGNCYDNAVMESFYHTLKVETIYGMTYKTRKEAQLALFDYIEVFYNRKRIHSTLGFQTPSKFGMVA</sequence>
<dbReference type="AlphaFoldDB" id="A0A3S0VN23"/>
<dbReference type="Pfam" id="PF00665">
    <property type="entry name" value="rve"/>
    <property type="match status" value="1"/>
</dbReference>
<dbReference type="InterPro" id="IPR050900">
    <property type="entry name" value="Transposase_IS3/IS150/IS904"/>
</dbReference>
<dbReference type="PANTHER" id="PTHR46889">
    <property type="entry name" value="TRANSPOSASE INSF FOR INSERTION SEQUENCE IS3B-RELATED"/>
    <property type="match status" value="1"/>
</dbReference>
<dbReference type="InterPro" id="IPR012337">
    <property type="entry name" value="RNaseH-like_sf"/>
</dbReference>
<dbReference type="InterPro" id="IPR025948">
    <property type="entry name" value="HTH-like_dom"/>
</dbReference>
<feature type="domain" description="Integrase catalytic" evidence="1">
    <location>
        <begin position="135"/>
        <end position="297"/>
    </location>
</feature>
<reference evidence="2 3" key="1">
    <citation type="submission" date="2018-12" db="EMBL/GenBank/DDBJ databases">
        <title>Legionella sp,whole genome shotgun sequence.</title>
        <authorList>
            <person name="Wu H."/>
        </authorList>
    </citation>
    <scope>NUCLEOTIDE SEQUENCE [LARGE SCALE GENOMIC DNA]</scope>
    <source>
        <strain evidence="3">km714</strain>
    </source>
</reference>
<dbReference type="InterPro" id="IPR001584">
    <property type="entry name" value="Integrase_cat-core"/>
</dbReference>
<dbReference type="Proteomes" id="UP000288012">
    <property type="component" value="Unassembled WGS sequence"/>
</dbReference>
<evidence type="ECO:0000313" key="3">
    <source>
        <dbReference type="Proteomes" id="UP000288012"/>
    </source>
</evidence>
<dbReference type="Gene3D" id="3.30.420.10">
    <property type="entry name" value="Ribonuclease H-like superfamily/Ribonuclease H"/>
    <property type="match status" value="1"/>
</dbReference>
<dbReference type="Pfam" id="PF13333">
    <property type="entry name" value="rve_2"/>
    <property type="match status" value="1"/>
</dbReference>
<organism evidence="2 3">
    <name type="scientific">Legionella septentrionalis</name>
    <dbReference type="NCBI Taxonomy" id="2498109"/>
    <lineage>
        <taxon>Bacteria</taxon>
        <taxon>Pseudomonadati</taxon>
        <taxon>Pseudomonadota</taxon>
        <taxon>Gammaproteobacteria</taxon>
        <taxon>Legionellales</taxon>
        <taxon>Legionellaceae</taxon>
        <taxon>Legionella</taxon>
    </lineage>
</organism>